<dbReference type="GO" id="GO:0016705">
    <property type="term" value="F:oxidoreductase activity, acting on paired donors, with incorporation or reduction of molecular oxygen"/>
    <property type="evidence" value="ECO:0007669"/>
    <property type="project" value="InterPro"/>
</dbReference>
<dbReference type="Gene3D" id="1.10.630.10">
    <property type="entry name" value="Cytochrome P450"/>
    <property type="match status" value="1"/>
</dbReference>
<keyword evidence="7" id="KW-0732">Signal</keyword>
<dbReference type="PRINTS" id="PR00465">
    <property type="entry name" value="EP450IV"/>
</dbReference>
<evidence type="ECO:0000256" key="2">
    <source>
        <dbReference type="ARBA" id="ARBA00010617"/>
    </source>
</evidence>
<reference evidence="8" key="2">
    <citation type="submission" date="2023-06" db="EMBL/GenBank/DDBJ databases">
        <authorList>
            <consortium name="Lawrence Berkeley National Laboratory"/>
            <person name="Haridas S."/>
            <person name="Hensen N."/>
            <person name="Bonometti L."/>
            <person name="Westerberg I."/>
            <person name="Brannstrom I.O."/>
            <person name="Guillou S."/>
            <person name="Cros-Aarteil S."/>
            <person name="Calhoun S."/>
            <person name="Kuo A."/>
            <person name="Mondo S."/>
            <person name="Pangilinan J."/>
            <person name="Riley R."/>
            <person name="Labutti K."/>
            <person name="Andreopoulos B."/>
            <person name="Lipzen A."/>
            <person name="Chen C."/>
            <person name="Yanf M."/>
            <person name="Daum C."/>
            <person name="Ng V."/>
            <person name="Clum A."/>
            <person name="Steindorff A."/>
            <person name="Ohm R."/>
            <person name="Martin F."/>
            <person name="Silar P."/>
            <person name="Natvig D."/>
            <person name="Lalanne C."/>
            <person name="Gautier V."/>
            <person name="Ament-Velasquez S.L."/>
            <person name="Kruys A."/>
            <person name="Hutchinson M.I."/>
            <person name="Powell A.J."/>
            <person name="Barry K."/>
            <person name="Miller A.N."/>
            <person name="Grigoriev I.V."/>
            <person name="Debuchy R."/>
            <person name="Gladieux P."/>
            <person name="Thoren M.H."/>
            <person name="Johannesson H."/>
        </authorList>
    </citation>
    <scope>NUCLEOTIDE SEQUENCE</scope>
    <source>
        <strain evidence="8">SMH4131-1</strain>
    </source>
</reference>
<dbReference type="AlphaFoldDB" id="A0AAE0IMF4"/>
<dbReference type="GO" id="GO:0005506">
    <property type="term" value="F:iron ion binding"/>
    <property type="evidence" value="ECO:0007669"/>
    <property type="project" value="InterPro"/>
</dbReference>
<dbReference type="InterPro" id="IPR053007">
    <property type="entry name" value="CYP450_monoxygenase_sec-met"/>
</dbReference>
<comment type="similarity">
    <text evidence="2">Belongs to the cytochrome P450 family.</text>
</comment>
<evidence type="ECO:0000256" key="5">
    <source>
        <dbReference type="ARBA" id="ARBA00023033"/>
    </source>
</evidence>
<dbReference type="EMBL" id="JAUEPO010000003">
    <property type="protein sequence ID" value="KAK3327462.1"/>
    <property type="molecule type" value="Genomic_DNA"/>
</dbReference>
<dbReference type="GO" id="GO:0020037">
    <property type="term" value="F:heme binding"/>
    <property type="evidence" value="ECO:0007669"/>
    <property type="project" value="InterPro"/>
</dbReference>
<protein>
    <submittedName>
        <fullName evidence="8">Cytochrome P450</fullName>
    </submittedName>
</protein>
<dbReference type="PANTHER" id="PTHR47582:SF1">
    <property type="entry name" value="P450, PUTATIVE (EUROFUNG)-RELATED"/>
    <property type="match status" value="1"/>
</dbReference>
<gene>
    <name evidence="8" type="ORF">B0T19DRAFT_484567</name>
</gene>
<feature type="signal peptide" evidence="7">
    <location>
        <begin position="1"/>
        <end position="19"/>
    </location>
</feature>
<dbReference type="InterPro" id="IPR001128">
    <property type="entry name" value="Cyt_P450"/>
</dbReference>
<comment type="caution">
    <text evidence="8">The sequence shown here is derived from an EMBL/GenBank/DDBJ whole genome shotgun (WGS) entry which is preliminary data.</text>
</comment>
<evidence type="ECO:0000313" key="9">
    <source>
        <dbReference type="Proteomes" id="UP001286456"/>
    </source>
</evidence>
<dbReference type="InterPro" id="IPR002403">
    <property type="entry name" value="Cyt_P450_E_grp-IV"/>
</dbReference>
<keyword evidence="4 6" id="KW-0408">Iron</keyword>
<dbReference type="InterPro" id="IPR036396">
    <property type="entry name" value="Cyt_P450_sf"/>
</dbReference>
<keyword evidence="9" id="KW-1185">Reference proteome</keyword>
<feature type="binding site" description="axial binding residue" evidence="6">
    <location>
        <position position="449"/>
    </location>
    <ligand>
        <name>heme</name>
        <dbReference type="ChEBI" id="CHEBI:30413"/>
    </ligand>
    <ligandPart>
        <name>Fe</name>
        <dbReference type="ChEBI" id="CHEBI:18248"/>
    </ligandPart>
</feature>
<keyword evidence="6" id="KW-0349">Heme</keyword>
<dbReference type="Pfam" id="PF00067">
    <property type="entry name" value="p450"/>
    <property type="match status" value="1"/>
</dbReference>
<accession>A0AAE0IMF4</accession>
<dbReference type="SUPFAM" id="SSF48264">
    <property type="entry name" value="Cytochrome P450"/>
    <property type="match status" value="1"/>
</dbReference>
<dbReference type="PANTHER" id="PTHR47582">
    <property type="entry name" value="P450, PUTATIVE (EUROFUNG)-RELATED"/>
    <property type="match status" value="1"/>
</dbReference>
<sequence>MLFGLGFCTLLAAWHYLSGLAPLDRKEPPAAKTSLPIIGHFLGFYRHQIGYLELLRRRTFSSAYTLKVGNIKTYVVTEPALSHAALRSRALSLEPLSASVATKMLGMSKTANRHFGIDKHGHFVGSPMLTERRLEFSKMLASGASLTEPSQVASNCVANAVNNVGTGLEKHDLFAWLRDVITVGTIAGLYGPMNPVALEPTLVEDIWTFDENQLRLSWGILQSLITPAGVRAVNRIAAAFEAYVLEGRDKLASAAVRSTISSVQKLGMSLNDYARLEVFNISVATVNTVPTAVSMIYNILAKPTLLQALRDEIQAVITQINTGSPDPSGNKKKKRKMQLDISRAAEACPLLVSCYQEALRIGSTPTCNRAVLEDTLLTDPSTGAEVMLRQGQRVSIPTFMLHSRDQIWGGDATTFDPSRFMPGGSAGADSKGRAREQGFVPYGGGVHLCPGRHLAKIEILASGALMVMGLDVLPGEEGKEGGIVAPGYSVATGAKKPEGEERFVRIRRRVGWEDVEWSVKV</sequence>
<evidence type="ECO:0000256" key="4">
    <source>
        <dbReference type="ARBA" id="ARBA00023004"/>
    </source>
</evidence>
<dbReference type="Proteomes" id="UP001286456">
    <property type="component" value="Unassembled WGS sequence"/>
</dbReference>
<dbReference type="CDD" id="cd11040">
    <property type="entry name" value="CYP7_CYP8-like"/>
    <property type="match status" value="1"/>
</dbReference>
<evidence type="ECO:0000256" key="6">
    <source>
        <dbReference type="PIRSR" id="PIRSR602403-1"/>
    </source>
</evidence>
<keyword evidence="5" id="KW-0560">Oxidoreductase</keyword>
<feature type="chain" id="PRO_5042138204" evidence="7">
    <location>
        <begin position="20"/>
        <end position="521"/>
    </location>
</feature>
<keyword evidence="5" id="KW-0503">Monooxygenase</keyword>
<dbReference type="GO" id="GO:0004497">
    <property type="term" value="F:monooxygenase activity"/>
    <property type="evidence" value="ECO:0007669"/>
    <property type="project" value="UniProtKB-KW"/>
</dbReference>
<proteinExistence type="inferred from homology"/>
<organism evidence="8 9">
    <name type="scientific">Cercophora scortea</name>
    <dbReference type="NCBI Taxonomy" id="314031"/>
    <lineage>
        <taxon>Eukaryota</taxon>
        <taxon>Fungi</taxon>
        <taxon>Dikarya</taxon>
        <taxon>Ascomycota</taxon>
        <taxon>Pezizomycotina</taxon>
        <taxon>Sordariomycetes</taxon>
        <taxon>Sordariomycetidae</taxon>
        <taxon>Sordariales</taxon>
        <taxon>Lasiosphaeriaceae</taxon>
        <taxon>Cercophora</taxon>
    </lineage>
</organism>
<evidence type="ECO:0000256" key="1">
    <source>
        <dbReference type="ARBA" id="ARBA00001971"/>
    </source>
</evidence>
<reference evidence="8" key="1">
    <citation type="journal article" date="2023" name="Mol. Phylogenet. Evol.">
        <title>Genome-scale phylogeny and comparative genomics of the fungal order Sordariales.</title>
        <authorList>
            <person name="Hensen N."/>
            <person name="Bonometti L."/>
            <person name="Westerberg I."/>
            <person name="Brannstrom I.O."/>
            <person name="Guillou S."/>
            <person name="Cros-Aarteil S."/>
            <person name="Calhoun S."/>
            <person name="Haridas S."/>
            <person name="Kuo A."/>
            <person name="Mondo S."/>
            <person name="Pangilinan J."/>
            <person name="Riley R."/>
            <person name="LaButti K."/>
            <person name="Andreopoulos B."/>
            <person name="Lipzen A."/>
            <person name="Chen C."/>
            <person name="Yan M."/>
            <person name="Daum C."/>
            <person name="Ng V."/>
            <person name="Clum A."/>
            <person name="Steindorff A."/>
            <person name="Ohm R.A."/>
            <person name="Martin F."/>
            <person name="Silar P."/>
            <person name="Natvig D.O."/>
            <person name="Lalanne C."/>
            <person name="Gautier V."/>
            <person name="Ament-Velasquez S.L."/>
            <person name="Kruys A."/>
            <person name="Hutchinson M.I."/>
            <person name="Powell A.J."/>
            <person name="Barry K."/>
            <person name="Miller A.N."/>
            <person name="Grigoriev I.V."/>
            <person name="Debuchy R."/>
            <person name="Gladieux P."/>
            <person name="Hiltunen Thoren M."/>
            <person name="Johannesson H."/>
        </authorList>
    </citation>
    <scope>NUCLEOTIDE SEQUENCE</scope>
    <source>
        <strain evidence="8">SMH4131-1</strain>
    </source>
</reference>
<name>A0AAE0IMF4_9PEZI</name>
<evidence type="ECO:0000256" key="3">
    <source>
        <dbReference type="ARBA" id="ARBA00022723"/>
    </source>
</evidence>
<evidence type="ECO:0000256" key="7">
    <source>
        <dbReference type="SAM" id="SignalP"/>
    </source>
</evidence>
<comment type="cofactor">
    <cofactor evidence="1 6">
        <name>heme</name>
        <dbReference type="ChEBI" id="CHEBI:30413"/>
    </cofactor>
</comment>
<evidence type="ECO:0000313" key="8">
    <source>
        <dbReference type="EMBL" id="KAK3327462.1"/>
    </source>
</evidence>
<keyword evidence="3 6" id="KW-0479">Metal-binding</keyword>